<evidence type="ECO:0008006" key="4">
    <source>
        <dbReference type="Google" id="ProtNLM"/>
    </source>
</evidence>
<keyword evidence="1" id="KW-1133">Transmembrane helix</keyword>
<accession>A0A565AMM7</accession>
<feature type="transmembrane region" description="Helical" evidence="1">
    <location>
        <begin position="20"/>
        <end position="38"/>
    </location>
</feature>
<keyword evidence="1" id="KW-0812">Transmembrane</keyword>
<comment type="caution">
    <text evidence="2">The sequence shown here is derived from an EMBL/GenBank/DDBJ whole genome shotgun (WGS) entry which is preliminary data.</text>
</comment>
<organism evidence="2 3">
    <name type="scientific">Arabis nemorensis</name>
    <dbReference type="NCBI Taxonomy" id="586526"/>
    <lineage>
        <taxon>Eukaryota</taxon>
        <taxon>Viridiplantae</taxon>
        <taxon>Streptophyta</taxon>
        <taxon>Embryophyta</taxon>
        <taxon>Tracheophyta</taxon>
        <taxon>Spermatophyta</taxon>
        <taxon>Magnoliopsida</taxon>
        <taxon>eudicotyledons</taxon>
        <taxon>Gunneridae</taxon>
        <taxon>Pentapetalae</taxon>
        <taxon>rosids</taxon>
        <taxon>malvids</taxon>
        <taxon>Brassicales</taxon>
        <taxon>Brassicaceae</taxon>
        <taxon>Arabideae</taxon>
        <taxon>Arabis</taxon>
    </lineage>
</organism>
<keyword evidence="3" id="KW-1185">Reference proteome</keyword>
<dbReference type="Proteomes" id="UP000489600">
    <property type="component" value="Unassembled WGS sequence"/>
</dbReference>
<dbReference type="PANTHER" id="PTHR21477:SF12">
    <property type="entry name" value="PROTEIN PHLOEM PROTEIN 2-LIKE A10"/>
    <property type="match status" value="1"/>
</dbReference>
<name>A0A565AMM7_9BRAS</name>
<reference evidence="2" key="1">
    <citation type="submission" date="2019-07" db="EMBL/GenBank/DDBJ databases">
        <authorList>
            <person name="Dittberner H."/>
        </authorList>
    </citation>
    <scope>NUCLEOTIDE SEQUENCE [LARGE SCALE GENOMIC DNA]</scope>
</reference>
<keyword evidence="1" id="KW-0472">Membrane</keyword>
<dbReference type="EMBL" id="CABITT030000001">
    <property type="protein sequence ID" value="VVA90690.1"/>
    <property type="molecule type" value="Genomic_DNA"/>
</dbReference>
<dbReference type="InterPro" id="IPR019141">
    <property type="entry name" value="DUF2045"/>
</dbReference>
<dbReference type="OrthoDB" id="1641131at2759"/>
<protein>
    <recommendedName>
        <fullName evidence="4">Protein PHLOEM PROTEIN 2-LIKE A10</fullName>
    </recommendedName>
</protein>
<evidence type="ECO:0000313" key="2">
    <source>
        <dbReference type="EMBL" id="VVA90690.1"/>
    </source>
</evidence>
<sequence length="413" mass="45422">MDLVRFGEKGLFSSQRRRKWLILMAISGVSGYGVYKVYHLPSITRKRKRLMKILGAFVSVAELVYESAETLSIVSRDLKGFLNSDSDEIPNSLKQISKIAKSNEFTDSLSRVSQAMTIGIFNGYNSESSNVADSRIGSESSVVDKVIEKVFSKSGSGFVSVVVGSFAKNLVLGFYSDDDVKCDSDSSETTPRWVSLLCNDKCRELLADCIQRFTSTAVAVYLDKTMDINTYDEIFAGLTNPKHQDSVKDVLVSVCNGALETLVRTSHQVFTSSSSRSNNVIEEIEEEEDGFKINGGSSRRKTESVDGIKSSGWTDAISTTLAVPSNRRFMFDVTGRVTLETARSIIGFIMLKTLQGFKKSFNVVHEEVTDRGRQVVGYVGAKSSVIVTVCLALYLHIIGGCVRNSPIGVSQHF</sequence>
<evidence type="ECO:0000313" key="3">
    <source>
        <dbReference type="Proteomes" id="UP000489600"/>
    </source>
</evidence>
<dbReference type="PANTHER" id="PTHR21477">
    <property type="entry name" value="ZGC:172139"/>
    <property type="match status" value="1"/>
</dbReference>
<proteinExistence type="predicted"/>
<gene>
    <name evidence="2" type="ORF">ANE_LOCUS1135</name>
</gene>
<dbReference type="AlphaFoldDB" id="A0A565AMM7"/>
<evidence type="ECO:0000256" key="1">
    <source>
        <dbReference type="SAM" id="Phobius"/>
    </source>
</evidence>